<dbReference type="InterPro" id="IPR010380">
    <property type="entry name" value="DUF975"/>
</dbReference>
<accession>A0A3B0ZRC0</accession>
<keyword evidence="1" id="KW-0472">Membrane</keyword>
<feature type="transmembrane region" description="Helical" evidence="1">
    <location>
        <begin position="137"/>
        <end position="156"/>
    </location>
</feature>
<feature type="transmembrane region" description="Helical" evidence="1">
    <location>
        <begin position="162"/>
        <end position="177"/>
    </location>
</feature>
<sequence>MSDIYQPPQSDLEKAPSGEQIGGSIENGLAGNYQFNFGEVFSEAWQLTSGFKGTFWLAVLIFFAIYIGISIVAAIITSLLGTLIPSLEFAIFFEVIVNLILSFIIMPIQMGLFIIGIRRAMGESSEASSIMSHYSKIIPLFLTYLLMMVMVLLGLLLLVLPGIYLMMAYYFALPLVAEKGMSPWQALETSRKTITHRWFSFFFFGIIVSLIALVATLPLMIGLIWAMPMLLIAYAIIYRNMFGINKETLA</sequence>
<keyword evidence="1" id="KW-0812">Transmembrane</keyword>
<proteinExistence type="predicted"/>
<organism evidence="2">
    <name type="scientific">hydrothermal vent metagenome</name>
    <dbReference type="NCBI Taxonomy" id="652676"/>
    <lineage>
        <taxon>unclassified sequences</taxon>
        <taxon>metagenomes</taxon>
        <taxon>ecological metagenomes</taxon>
    </lineage>
</organism>
<feature type="transmembrane region" description="Helical" evidence="1">
    <location>
        <begin position="223"/>
        <end position="242"/>
    </location>
</feature>
<reference evidence="2" key="1">
    <citation type="submission" date="2018-06" db="EMBL/GenBank/DDBJ databases">
        <authorList>
            <person name="Zhirakovskaya E."/>
        </authorList>
    </citation>
    <scope>NUCLEOTIDE SEQUENCE</scope>
</reference>
<name>A0A3B0ZRC0_9ZZZZ</name>
<dbReference type="PANTHER" id="PTHR40076:SF1">
    <property type="entry name" value="MEMBRANE PROTEIN"/>
    <property type="match status" value="1"/>
</dbReference>
<keyword evidence="1" id="KW-1133">Transmembrane helix</keyword>
<dbReference type="EMBL" id="UOFR01000036">
    <property type="protein sequence ID" value="VAW96028.1"/>
    <property type="molecule type" value="Genomic_DNA"/>
</dbReference>
<evidence type="ECO:0008006" key="3">
    <source>
        <dbReference type="Google" id="ProtNLM"/>
    </source>
</evidence>
<evidence type="ECO:0000313" key="2">
    <source>
        <dbReference type="EMBL" id="VAW96028.1"/>
    </source>
</evidence>
<gene>
    <name evidence="2" type="ORF">MNBD_GAMMA21-2227</name>
</gene>
<feature type="transmembrane region" description="Helical" evidence="1">
    <location>
        <begin position="90"/>
        <end position="116"/>
    </location>
</feature>
<dbReference type="AlphaFoldDB" id="A0A3B0ZRC0"/>
<feature type="transmembrane region" description="Helical" evidence="1">
    <location>
        <begin position="198"/>
        <end position="217"/>
    </location>
</feature>
<protein>
    <recommendedName>
        <fullName evidence="3">Transmembrane protein</fullName>
    </recommendedName>
</protein>
<evidence type="ECO:0000256" key="1">
    <source>
        <dbReference type="SAM" id="Phobius"/>
    </source>
</evidence>
<dbReference type="PANTHER" id="PTHR40076">
    <property type="entry name" value="MEMBRANE PROTEIN-RELATED"/>
    <property type="match status" value="1"/>
</dbReference>
<feature type="transmembrane region" description="Helical" evidence="1">
    <location>
        <begin position="55"/>
        <end position="84"/>
    </location>
</feature>